<dbReference type="HOGENOM" id="CLU_031468_10_2_1"/>
<dbReference type="Pfam" id="PF08546">
    <property type="entry name" value="ApbA_C"/>
    <property type="match status" value="1"/>
</dbReference>
<dbReference type="OrthoDB" id="73846at2759"/>
<dbReference type="GO" id="GO:0005737">
    <property type="term" value="C:cytoplasm"/>
    <property type="evidence" value="ECO:0000318"/>
    <property type="project" value="GO_Central"/>
</dbReference>
<gene>
    <name evidence="2" type="ORF">AGOS_AGL109W</name>
</gene>
<accession>Q750Q1</accession>
<dbReference type="GO" id="GO:0005739">
    <property type="term" value="C:mitochondrion"/>
    <property type="evidence" value="ECO:0000318"/>
    <property type="project" value="GO_Central"/>
</dbReference>
<dbReference type="OMA" id="NCKWNDI"/>
<dbReference type="InterPro" id="IPR013328">
    <property type="entry name" value="6PGD_dom2"/>
</dbReference>
<dbReference type="GO" id="GO:0050661">
    <property type="term" value="F:NADP binding"/>
    <property type="evidence" value="ECO:0000318"/>
    <property type="project" value="GO_Central"/>
</dbReference>
<feature type="domain" description="Ketopantoate reductase C-terminal" evidence="1">
    <location>
        <begin position="225"/>
        <end position="357"/>
    </location>
</feature>
<dbReference type="Proteomes" id="UP000000591">
    <property type="component" value="Chromosome VII"/>
</dbReference>
<name>Q750Q1_EREGS</name>
<dbReference type="STRING" id="284811.Q750Q1"/>
<dbReference type="PANTHER" id="PTHR43765">
    <property type="entry name" value="2-DEHYDROPANTOATE 2-REDUCTASE-RELATED"/>
    <property type="match status" value="1"/>
</dbReference>
<dbReference type="eggNOG" id="ENOG502RI8G">
    <property type="taxonomic scope" value="Eukaryota"/>
</dbReference>
<dbReference type="GO" id="GO:0008677">
    <property type="term" value="F:2-dehydropantoate 2-reductase activity"/>
    <property type="evidence" value="ECO:0000318"/>
    <property type="project" value="GO_Central"/>
</dbReference>
<evidence type="ECO:0000313" key="3">
    <source>
        <dbReference type="Proteomes" id="UP000000591"/>
    </source>
</evidence>
<sequence length="391" mass="43015">MGVPWVYMLGSAPIGRLLSFQLAKAARQPVVPHVVVLLQDANKMGRFLEGQSRLAVHEGDQERQQQFMASCMPPVTSSGEKIGIENMVVAETGQQAFSVGLKKYKASLTAASAVVLVNPRFGLVHHLYKHVWPEAAERPRLYLATGGQQEVWRRGEFGAELRGRPPVRLTVSAVPRELEQYEHAGARQRLEAEVASVGLLQMLGDCCDDPAALVQPVFVTFGAHMLGRLEQLLIAAAVEPVAALYGCSSYGELLGIKEVDRVLRALLAEGIRVIRVAFPFLPTVEGHEAVLNVDVLYKQLLTAVQAKSARRPRMGQSIDELNITPVRTTCGFLTALARQHKLHAPLHFLISSLARGKAELRKNRLFQQIDLEQLDAVRSTTPIAIKEHQSV</sequence>
<protein>
    <submittedName>
        <fullName evidence="2">AGL109Wp</fullName>
    </submittedName>
</protein>
<dbReference type="SUPFAM" id="SSF48179">
    <property type="entry name" value="6-phosphogluconate dehydrogenase C-terminal domain-like"/>
    <property type="match status" value="1"/>
</dbReference>
<dbReference type="InterPro" id="IPR008927">
    <property type="entry name" value="6-PGluconate_DH-like_C_sf"/>
</dbReference>
<dbReference type="KEGG" id="ago:AGOS_AGL109W"/>
<evidence type="ECO:0000313" key="2">
    <source>
        <dbReference type="EMBL" id="AAS54382.1"/>
    </source>
</evidence>
<dbReference type="FunCoup" id="Q750Q1">
    <property type="interactions" value="28"/>
</dbReference>
<dbReference type="PANTHER" id="PTHR43765:SF4">
    <property type="entry name" value="CYTOCHROME B TRANSLATIONAL ACTIVATOR PROTEIN CBS2"/>
    <property type="match status" value="1"/>
</dbReference>
<dbReference type="EMBL" id="AE016820">
    <property type="protein sequence ID" value="AAS54382.1"/>
    <property type="molecule type" value="Genomic_DNA"/>
</dbReference>
<reference evidence="2 3" key="1">
    <citation type="journal article" date="2004" name="Science">
        <title>The Ashbya gossypii genome as a tool for mapping the ancient Saccharomyces cerevisiae genome.</title>
        <authorList>
            <person name="Dietrich F.S."/>
            <person name="Voegeli S."/>
            <person name="Brachat S."/>
            <person name="Lerch A."/>
            <person name="Gates K."/>
            <person name="Steiner S."/>
            <person name="Mohr C."/>
            <person name="Pohlmann R."/>
            <person name="Luedi P."/>
            <person name="Choi S."/>
            <person name="Wing R.A."/>
            <person name="Flavier A."/>
            <person name="Gaffney T.D."/>
            <person name="Philippsen P."/>
        </authorList>
    </citation>
    <scope>NUCLEOTIDE SEQUENCE [LARGE SCALE GENOMIC DNA]</scope>
    <source>
        <strain evidence="3">ATCC 10895 / CBS 109.51 / FGSC 9923 / NRRL Y-1056</strain>
    </source>
</reference>
<dbReference type="RefSeq" id="NP_986558.1">
    <property type="nucleotide sequence ID" value="NM_211620.1"/>
</dbReference>
<dbReference type="InterPro" id="IPR013752">
    <property type="entry name" value="KPA_reductase"/>
</dbReference>
<dbReference type="AlphaFoldDB" id="Q750Q1"/>
<reference evidence="3" key="2">
    <citation type="journal article" date="2013" name="G3 (Bethesda)">
        <title>Genomes of Ashbya fungi isolated from insects reveal four mating-type loci, numerous translocations, lack of transposons, and distinct gene duplications.</title>
        <authorList>
            <person name="Dietrich F.S."/>
            <person name="Voegeli S."/>
            <person name="Kuo S."/>
            <person name="Philippsen P."/>
        </authorList>
    </citation>
    <scope>GENOME REANNOTATION</scope>
    <source>
        <strain evidence="3">ATCC 10895 / CBS 109.51 / FGSC 9923 / NRRL Y-1056</strain>
    </source>
</reference>
<dbReference type="InterPro" id="IPR050838">
    <property type="entry name" value="Ketopantoate_reductase"/>
</dbReference>
<evidence type="ECO:0000259" key="1">
    <source>
        <dbReference type="Pfam" id="PF08546"/>
    </source>
</evidence>
<dbReference type="InParanoid" id="Q750Q1"/>
<keyword evidence="3" id="KW-1185">Reference proteome</keyword>
<dbReference type="GeneID" id="4622857"/>
<proteinExistence type="predicted"/>
<dbReference type="FunFam" id="1.10.1040.10:FF:000104">
    <property type="entry name" value="AaceriAGL109Wp"/>
    <property type="match status" value="1"/>
</dbReference>
<dbReference type="Gene3D" id="1.10.1040.10">
    <property type="entry name" value="N-(1-d-carboxylethyl)-l-norvaline Dehydrogenase, domain 2"/>
    <property type="match status" value="1"/>
</dbReference>
<organism evidence="2 3">
    <name type="scientific">Eremothecium gossypii (strain ATCC 10895 / CBS 109.51 / FGSC 9923 / NRRL Y-1056)</name>
    <name type="common">Yeast</name>
    <name type="synonym">Ashbya gossypii</name>
    <dbReference type="NCBI Taxonomy" id="284811"/>
    <lineage>
        <taxon>Eukaryota</taxon>
        <taxon>Fungi</taxon>
        <taxon>Dikarya</taxon>
        <taxon>Ascomycota</taxon>
        <taxon>Saccharomycotina</taxon>
        <taxon>Saccharomycetes</taxon>
        <taxon>Saccharomycetales</taxon>
        <taxon>Saccharomycetaceae</taxon>
        <taxon>Eremothecium</taxon>
    </lineage>
</organism>